<feature type="transmembrane region" description="Helical" evidence="7">
    <location>
        <begin position="189"/>
        <end position="209"/>
    </location>
</feature>
<feature type="domain" description="ABC transmembrane type-1" evidence="8">
    <location>
        <begin position="335"/>
        <end position="489"/>
    </location>
</feature>
<keyword evidence="3" id="KW-1003">Cell membrane</keyword>
<feature type="transmembrane region" description="Helical" evidence="7">
    <location>
        <begin position="433"/>
        <end position="452"/>
    </location>
</feature>
<feature type="transmembrane region" description="Helical" evidence="7">
    <location>
        <begin position="357"/>
        <end position="390"/>
    </location>
</feature>
<sequence>MAETVKPAGWRPGFWQKQAMWLYLIGMLAWWLADIAVLAIDPWHELKLMAAGLLTPELGKMEYLLTAIWQTVAFALLGVALSLFIGLPLALVYHHPLVAAVCAFVRAIHELFWALLLMQVFGLSPLTGILAITLPFAATFARVFHDMLRLTSSSLEQSIPGDRLSRYVYGRMANVWPQMESYIRYRFECALRSSAVLGFIGLPTLGFYLESAYSQGHYHLGGALLLMFILLIGTLKYWCRRMLVPLMLLLALIWLPQAPQLDSLTLLAGFISDLVPSAVVNASGGDGVLSALQTWLLPLFTEQIWPGLMATLLLALAALVLTHLLTLLWLPLACRRFWRLWFVGRGMSLVLRSTPEYLLAFIFVLLFGPSMLPGILALALHNAALLVFLSSRQADTLPAEVTQKKAMDDWHFRVLPAIYPNTMALLFYRFEVILRESAILGIIGVATLGFYVDSAFSELRYGNALILLLAVAALNIVVDAVGRAFLTRTDKSLHC</sequence>
<protein>
    <submittedName>
        <fullName evidence="9">ABC transporter permease subunit</fullName>
    </submittedName>
</protein>
<dbReference type="EMBL" id="JAKIKT010000003">
    <property type="protein sequence ID" value="MCL2914307.1"/>
    <property type="molecule type" value="Genomic_DNA"/>
</dbReference>
<dbReference type="PANTHER" id="PTHR30043:SF1">
    <property type="entry name" value="ABC TRANSPORT SYSTEM PERMEASE PROTEIN P69"/>
    <property type="match status" value="1"/>
</dbReference>
<feature type="transmembrane region" description="Helical" evidence="7">
    <location>
        <begin position="63"/>
        <end position="85"/>
    </location>
</feature>
<feature type="transmembrane region" description="Helical" evidence="7">
    <location>
        <begin position="215"/>
        <end position="235"/>
    </location>
</feature>
<evidence type="ECO:0000256" key="4">
    <source>
        <dbReference type="ARBA" id="ARBA00022692"/>
    </source>
</evidence>
<accession>A0ABT0N782</accession>
<evidence type="ECO:0000256" key="1">
    <source>
        <dbReference type="ARBA" id="ARBA00004651"/>
    </source>
</evidence>
<dbReference type="InterPro" id="IPR035906">
    <property type="entry name" value="MetI-like_sf"/>
</dbReference>
<reference evidence="9 10" key="1">
    <citation type="submission" date="2022-01" db="EMBL/GenBank/DDBJ databases">
        <title>Whole genome-based taxonomy of the Shewanellaceae.</title>
        <authorList>
            <person name="Martin-Rodriguez A.J."/>
        </authorList>
    </citation>
    <scope>NUCLEOTIDE SEQUENCE [LARGE SCALE GENOMIC DNA]</scope>
    <source>
        <strain evidence="9 10">DSM 21332</strain>
    </source>
</reference>
<keyword evidence="6 7" id="KW-0472">Membrane</keyword>
<dbReference type="PANTHER" id="PTHR30043">
    <property type="entry name" value="PHOSPHONATES TRANSPORT SYSTEM PERMEASE PROTEIN"/>
    <property type="match status" value="1"/>
</dbReference>
<keyword evidence="2" id="KW-0813">Transport</keyword>
<dbReference type="SUPFAM" id="SSF161098">
    <property type="entry name" value="MetI-like"/>
    <property type="match status" value="2"/>
</dbReference>
<dbReference type="Proteomes" id="UP001202831">
    <property type="component" value="Unassembled WGS sequence"/>
</dbReference>
<evidence type="ECO:0000313" key="9">
    <source>
        <dbReference type="EMBL" id="MCL2914307.1"/>
    </source>
</evidence>
<dbReference type="RefSeq" id="WP_249249017.1">
    <property type="nucleotide sequence ID" value="NZ_JAKIKT010000003.1"/>
</dbReference>
<gene>
    <name evidence="9" type="ORF">L2725_11065</name>
</gene>
<evidence type="ECO:0000256" key="6">
    <source>
        <dbReference type="ARBA" id="ARBA00023136"/>
    </source>
</evidence>
<keyword evidence="4 7" id="KW-0812">Transmembrane</keyword>
<evidence type="ECO:0000259" key="8">
    <source>
        <dbReference type="Pfam" id="PF00528"/>
    </source>
</evidence>
<feature type="transmembrane region" description="Helical" evidence="7">
    <location>
        <begin position="21"/>
        <end position="43"/>
    </location>
</feature>
<keyword evidence="10" id="KW-1185">Reference proteome</keyword>
<dbReference type="InterPro" id="IPR000515">
    <property type="entry name" value="MetI-like"/>
</dbReference>
<feature type="transmembrane region" description="Helical" evidence="7">
    <location>
        <begin position="97"/>
        <end position="116"/>
    </location>
</feature>
<evidence type="ECO:0000313" key="10">
    <source>
        <dbReference type="Proteomes" id="UP001202831"/>
    </source>
</evidence>
<evidence type="ECO:0000256" key="7">
    <source>
        <dbReference type="SAM" id="Phobius"/>
    </source>
</evidence>
<feature type="transmembrane region" description="Helical" evidence="7">
    <location>
        <begin position="122"/>
        <end position="144"/>
    </location>
</feature>
<comment type="subcellular location">
    <subcellularLocation>
        <location evidence="1">Cell membrane</location>
        <topology evidence="1">Multi-pass membrane protein</topology>
    </subcellularLocation>
</comment>
<dbReference type="Gene3D" id="1.10.3720.10">
    <property type="entry name" value="MetI-like"/>
    <property type="match status" value="2"/>
</dbReference>
<evidence type="ECO:0000256" key="5">
    <source>
        <dbReference type="ARBA" id="ARBA00022989"/>
    </source>
</evidence>
<feature type="transmembrane region" description="Helical" evidence="7">
    <location>
        <begin position="242"/>
        <end position="259"/>
    </location>
</feature>
<feature type="transmembrane region" description="Helical" evidence="7">
    <location>
        <begin position="304"/>
        <end position="330"/>
    </location>
</feature>
<organism evidence="9 10">
    <name type="scientific">Shewanella corallii</name>
    <dbReference type="NCBI Taxonomy" id="560080"/>
    <lineage>
        <taxon>Bacteria</taxon>
        <taxon>Pseudomonadati</taxon>
        <taxon>Pseudomonadota</taxon>
        <taxon>Gammaproteobacteria</taxon>
        <taxon>Alteromonadales</taxon>
        <taxon>Shewanellaceae</taxon>
        <taxon>Shewanella</taxon>
    </lineage>
</organism>
<keyword evidence="5 7" id="KW-1133">Transmembrane helix</keyword>
<comment type="caution">
    <text evidence="9">The sequence shown here is derived from an EMBL/GenBank/DDBJ whole genome shotgun (WGS) entry which is preliminary data.</text>
</comment>
<name>A0ABT0N782_9GAMM</name>
<evidence type="ECO:0000256" key="3">
    <source>
        <dbReference type="ARBA" id="ARBA00022475"/>
    </source>
</evidence>
<proteinExistence type="predicted"/>
<feature type="transmembrane region" description="Helical" evidence="7">
    <location>
        <begin position="464"/>
        <end position="486"/>
    </location>
</feature>
<dbReference type="Pfam" id="PF00528">
    <property type="entry name" value="BPD_transp_1"/>
    <property type="match status" value="1"/>
</dbReference>
<evidence type="ECO:0000256" key="2">
    <source>
        <dbReference type="ARBA" id="ARBA00022448"/>
    </source>
</evidence>